<dbReference type="PRINTS" id="PR00992">
    <property type="entry name" value="ALARACEMASE"/>
</dbReference>
<gene>
    <name evidence="6" type="primary">alr</name>
    <name evidence="6" type="ORF">QYF49_24670</name>
</gene>
<evidence type="ECO:0000256" key="2">
    <source>
        <dbReference type="ARBA" id="ARBA00022898"/>
    </source>
</evidence>
<dbReference type="Proteomes" id="UP001168694">
    <property type="component" value="Unassembled WGS sequence"/>
</dbReference>
<evidence type="ECO:0000256" key="4">
    <source>
        <dbReference type="HAMAP-Rule" id="MF_01201"/>
    </source>
</evidence>
<protein>
    <recommendedName>
        <fullName evidence="4">Alanine racemase</fullName>
        <ecNumber evidence="4">5.1.1.1</ecNumber>
    </recommendedName>
</protein>
<dbReference type="GO" id="GO:0008784">
    <property type="term" value="F:alanine racemase activity"/>
    <property type="evidence" value="ECO:0007669"/>
    <property type="project" value="UniProtKB-EC"/>
</dbReference>
<feature type="active site" description="Proton acceptor; specific for D-alanine" evidence="4">
    <location>
        <position position="41"/>
    </location>
</feature>
<dbReference type="Gene3D" id="3.20.20.10">
    <property type="entry name" value="Alanine racemase"/>
    <property type="match status" value="1"/>
</dbReference>
<dbReference type="NCBIfam" id="TIGR00492">
    <property type="entry name" value="alr"/>
    <property type="match status" value="1"/>
</dbReference>
<dbReference type="SUPFAM" id="SSF51419">
    <property type="entry name" value="PLP-binding barrel"/>
    <property type="match status" value="1"/>
</dbReference>
<keyword evidence="7" id="KW-1185">Reference proteome</keyword>
<accession>A0ABT8EE77</accession>
<comment type="cofactor">
    <cofactor evidence="1 4">
        <name>pyridoxal 5'-phosphate</name>
        <dbReference type="ChEBI" id="CHEBI:597326"/>
    </cofactor>
</comment>
<comment type="pathway">
    <text evidence="4">Amino-acid biosynthesis; D-alanine biosynthesis; D-alanine from L-alanine: step 1/1.</text>
</comment>
<dbReference type="PANTHER" id="PTHR30511">
    <property type="entry name" value="ALANINE RACEMASE"/>
    <property type="match status" value="1"/>
</dbReference>
<dbReference type="InterPro" id="IPR011079">
    <property type="entry name" value="Ala_racemase_C"/>
</dbReference>
<sequence length="376" mass="41794">MDTREFYRDTWAEVDLSCIRDNIRSFSGLLADGTEIMAVVKADGYGHGALPVALASLDAGASYLAVALLDEALSLRQQGIEAPILVLGRTRPEDAPLAAEYHISLTVFQEDWVEVASARLQGQEKVNLHLKIDTGMGRIGTREEEETKRLALRIENDPQFCLEGVFTHFATADELESDLVDKQFQRFDKSLEWVRQTGASPSLVHCGNSAASLRFPERLFNIVRIGISMYGLAPSPELKSVLPIPLKEAFSLHTRLVHVKKVQPGDTISYGAAYTAKEEEWIGTLPIGYADGWMRRYAENGHALVRGERVPFAGRICMDQCMIRLPYEMEAGELVTLIGRQGDEKIAIDDLAAQIGTINYEIPCLITGRVPRIYKK</sequence>
<feature type="modified residue" description="N6-(pyridoxal phosphate)lysine" evidence="4">
    <location>
        <position position="41"/>
    </location>
</feature>
<feature type="active site" description="Proton acceptor; specific for L-alanine" evidence="4">
    <location>
        <position position="270"/>
    </location>
</feature>
<dbReference type="Gene3D" id="2.40.37.10">
    <property type="entry name" value="Lyase, Ornithine Decarboxylase, Chain A, domain 1"/>
    <property type="match status" value="1"/>
</dbReference>
<evidence type="ECO:0000313" key="6">
    <source>
        <dbReference type="EMBL" id="MDN4076129.1"/>
    </source>
</evidence>
<evidence type="ECO:0000256" key="1">
    <source>
        <dbReference type="ARBA" id="ARBA00001933"/>
    </source>
</evidence>
<dbReference type="InterPro" id="IPR009006">
    <property type="entry name" value="Ala_racemase/Decarboxylase_C"/>
</dbReference>
<dbReference type="RefSeq" id="WP_290402236.1">
    <property type="nucleotide sequence ID" value="NZ_JAUHLN010000011.1"/>
</dbReference>
<keyword evidence="2 4" id="KW-0663">Pyridoxal phosphate</keyword>
<feature type="binding site" evidence="4">
    <location>
        <position position="318"/>
    </location>
    <ligand>
        <name>substrate</name>
    </ligand>
</feature>
<organism evidence="6 7">
    <name type="scientific">Fictibacillus terranigra</name>
    <dbReference type="NCBI Taxonomy" id="3058424"/>
    <lineage>
        <taxon>Bacteria</taxon>
        <taxon>Bacillati</taxon>
        <taxon>Bacillota</taxon>
        <taxon>Bacilli</taxon>
        <taxon>Bacillales</taxon>
        <taxon>Fictibacillaceae</taxon>
        <taxon>Fictibacillus</taxon>
    </lineage>
</organism>
<keyword evidence="3 4" id="KW-0413">Isomerase</keyword>
<dbReference type="SUPFAM" id="SSF50621">
    <property type="entry name" value="Alanine racemase C-terminal domain-like"/>
    <property type="match status" value="1"/>
</dbReference>
<dbReference type="CDD" id="cd00430">
    <property type="entry name" value="PLPDE_III_AR"/>
    <property type="match status" value="1"/>
</dbReference>
<evidence type="ECO:0000256" key="3">
    <source>
        <dbReference type="ARBA" id="ARBA00023235"/>
    </source>
</evidence>
<name>A0ABT8EE77_9BACL</name>
<dbReference type="SMART" id="SM01005">
    <property type="entry name" value="Ala_racemase_C"/>
    <property type="match status" value="1"/>
</dbReference>
<reference evidence="6" key="1">
    <citation type="submission" date="2023-06" db="EMBL/GenBank/DDBJ databases">
        <title>Draft Genome Sequences of Representative Paenibacillus Polymyxa, Bacillus cereus, Fictibacillus sp., and Brevibacillus agri Strains Isolated from Amazonian Dark Earth.</title>
        <authorList>
            <person name="Pellegrinetti T.A."/>
            <person name="Cunha I.C.M."/>
            <person name="Chaves M.G."/>
            <person name="Freitas A.S."/>
            <person name="Silva A.V.R."/>
            <person name="Tsai S.M."/>
            <person name="Mendes L.W."/>
        </authorList>
    </citation>
    <scope>NUCLEOTIDE SEQUENCE</scope>
    <source>
        <strain evidence="6">CENA-BCM004</strain>
    </source>
</reference>
<dbReference type="HAMAP" id="MF_01201">
    <property type="entry name" value="Ala_racemase"/>
    <property type="match status" value="1"/>
</dbReference>
<comment type="caution">
    <text evidence="6">The sequence shown here is derived from an EMBL/GenBank/DDBJ whole genome shotgun (WGS) entry which is preliminary data.</text>
</comment>
<dbReference type="EMBL" id="JAUHLN010000011">
    <property type="protein sequence ID" value="MDN4076129.1"/>
    <property type="molecule type" value="Genomic_DNA"/>
</dbReference>
<comment type="similarity">
    <text evidence="4">Belongs to the alanine racemase family.</text>
</comment>
<dbReference type="PANTHER" id="PTHR30511:SF0">
    <property type="entry name" value="ALANINE RACEMASE, CATABOLIC-RELATED"/>
    <property type="match status" value="1"/>
</dbReference>
<dbReference type="PROSITE" id="PS00395">
    <property type="entry name" value="ALANINE_RACEMASE"/>
    <property type="match status" value="1"/>
</dbReference>
<feature type="domain" description="Alanine racemase C-terminal" evidence="5">
    <location>
        <begin position="249"/>
        <end position="375"/>
    </location>
</feature>
<dbReference type="InterPro" id="IPR000821">
    <property type="entry name" value="Ala_racemase"/>
</dbReference>
<feature type="binding site" evidence="4">
    <location>
        <position position="138"/>
    </location>
    <ligand>
        <name>substrate</name>
    </ligand>
</feature>
<dbReference type="EC" id="5.1.1.1" evidence="4"/>
<proteinExistence type="inferred from homology"/>
<dbReference type="Pfam" id="PF01168">
    <property type="entry name" value="Ala_racemase_N"/>
    <property type="match status" value="1"/>
</dbReference>
<comment type="function">
    <text evidence="4">Catalyzes the interconversion of L-alanine and D-alanine. May also act on other amino acids.</text>
</comment>
<evidence type="ECO:0000313" key="7">
    <source>
        <dbReference type="Proteomes" id="UP001168694"/>
    </source>
</evidence>
<comment type="catalytic activity">
    <reaction evidence="4">
        <text>L-alanine = D-alanine</text>
        <dbReference type="Rhea" id="RHEA:20249"/>
        <dbReference type="ChEBI" id="CHEBI:57416"/>
        <dbReference type="ChEBI" id="CHEBI:57972"/>
        <dbReference type="EC" id="5.1.1.1"/>
    </reaction>
</comment>
<dbReference type="InterPro" id="IPR029066">
    <property type="entry name" value="PLP-binding_barrel"/>
</dbReference>
<evidence type="ECO:0000259" key="5">
    <source>
        <dbReference type="SMART" id="SM01005"/>
    </source>
</evidence>
<dbReference type="InterPro" id="IPR020622">
    <property type="entry name" value="Ala_racemase_pyridoxalP-BS"/>
</dbReference>
<dbReference type="Pfam" id="PF00842">
    <property type="entry name" value="Ala_racemase_C"/>
    <property type="match status" value="1"/>
</dbReference>
<dbReference type="InterPro" id="IPR001608">
    <property type="entry name" value="Ala_racemase_N"/>
</dbReference>